<dbReference type="EMBL" id="BAAAPK010000001">
    <property type="protein sequence ID" value="GAA1666571.1"/>
    <property type="molecule type" value="Genomic_DNA"/>
</dbReference>
<evidence type="ECO:0000313" key="3">
    <source>
        <dbReference type="Proteomes" id="UP001500596"/>
    </source>
</evidence>
<reference evidence="2 3" key="1">
    <citation type="journal article" date="2019" name="Int. J. Syst. Evol. Microbiol.">
        <title>The Global Catalogue of Microorganisms (GCM) 10K type strain sequencing project: providing services to taxonomists for standard genome sequencing and annotation.</title>
        <authorList>
            <consortium name="The Broad Institute Genomics Platform"/>
            <consortium name="The Broad Institute Genome Sequencing Center for Infectious Disease"/>
            <person name="Wu L."/>
            <person name="Ma J."/>
        </authorList>
    </citation>
    <scope>NUCLEOTIDE SEQUENCE [LARGE SCALE GENOMIC DNA]</scope>
    <source>
        <strain evidence="2 3">JCM 15575</strain>
    </source>
</reference>
<keyword evidence="3" id="KW-1185">Reference proteome</keyword>
<proteinExistence type="predicted"/>
<comment type="caution">
    <text evidence="2">The sequence shown here is derived from an EMBL/GenBank/DDBJ whole genome shotgun (WGS) entry which is preliminary data.</text>
</comment>
<dbReference type="RefSeq" id="WP_344051925.1">
    <property type="nucleotide sequence ID" value="NZ_BAAAPK010000001.1"/>
</dbReference>
<evidence type="ECO:0000313" key="2">
    <source>
        <dbReference type="EMBL" id="GAA1666571.1"/>
    </source>
</evidence>
<evidence type="ECO:0000256" key="1">
    <source>
        <dbReference type="SAM" id="MobiDB-lite"/>
    </source>
</evidence>
<name>A0ABN2G801_9MICO</name>
<protein>
    <recommendedName>
        <fullName evidence="4">Sugar ABC transporter ATPase</fullName>
    </recommendedName>
</protein>
<dbReference type="Proteomes" id="UP001500596">
    <property type="component" value="Unassembled WGS sequence"/>
</dbReference>
<sequence length="69" mass="6901">MDETTNTSDDGALEGPDVETSPTGGAEPAPKPDGLGQDGTIPNHPDGVAAGHTGEVSTFEPEEDEAAPN</sequence>
<gene>
    <name evidence="2" type="ORF">GCM10009807_08370</name>
</gene>
<evidence type="ECO:0008006" key="4">
    <source>
        <dbReference type="Google" id="ProtNLM"/>
    </source>
</evidence>
<feature type="compositionally biased region" description="Acidic residues" evidence="1">
    <location>
        <begin position="60"/>
        <end position="69"/>
    </location>
</feature>
<feature type="region of interest" description="Disordered" evidence="1">
    <location>
        <begin position="1"/>
        <end position="69"/>
    </location>
</feature>
<accession>A0ABN2G801</accession>
<organism evidence="2 3">
    <name type="scientific">Microbacterium lacus</name>
    <dbReference type="NCBI Taxonomy" id="415217"/>
    <lineage>
        <taxon>Bacteria</taxon>
        <taxon>Bacillati</taxon>
        <taxon>Actinomycetota</taxon>
        <taxon>Actinomycetes</taxon>
        <taxon>Micrococcales</taxon>
        <taxon>Microbacteriaceae</taxon>
        <taxon>Microbacterium</taxon>
    </lineage>
</organism>